<dbReference type="InterPro" id="IPR036388">
    <property type="entry name" value="WH-like_DNA-bd_sf"/>
</dbReference>
<dbReference type="Pfam" id="PF01047">
    <property type="entry name" value="MarR"/>
    <property type="match status" value="1"/>
</dbReference>
<dbReference type="SMART" id="SM00347">
    <property type="entry name" value="HTH_MARR"/>
    <property type="match status" value="1"/>
</dbReference>
<dbReference type="Proteomes" id="UP000228859">
    <property type="component" value="Unassembled WGS sequence"/>
</dbReference>
<dbReference type="PRINTS" id="PR00598">
    <property type="entry name" value="HTHMARR"/>
</dbReference>
<evidence type="ECO:0000256" key="3">
    <source>
        <dbReference type="ARBA" id="ARBA00023163"/>
    </source>
</evidence>
<evidence type="ECO:0000259" key="4">
    <source>
        <dbReference type="PROSITE" id="PS50995"/>
    </source>
</evidence>
<keyword evidence="2" id="KW-0238">DNA-binding</keyword>
<accession>A0A2D3WHN1</accession>
<sequence>MNRCECPIEESLGCVTNHSAMAARNYLTRQLALNGIDMTIEQFKVMVVLWKEKTSTQQNIADFVGKDKTSVTRLIAGLEKRSLIQRATACSDKRCNHVTLTAQGIALEKPTMSVLAEATRHIHQGIDPNELAITLRVLKQMCLTLNYTSKESE</sequence>
<dbReference type="InterPro" id="IPR023187">
    <property type="entry name" value="Tscrpt_reg_MarR-type_CS"/>
</dbReference>
<reference evidence="5 6" key="1">
    <citation type="journal article" date="2017" name="Front. Microbiol.">
        <title>Comparative Genomic Analysis of the Class Epsilonproteobacteria and Proposed Reclassification to Epsilonbacteraeota (phyl. nov.).</title>
        <authorList>
            <person name="Waite D.W."/>
            <person name="Vanwonterghem I."/>
            <person name="Rinke C."/>
            <person name="Parks D.H."/>
            <person name="Zhang Y."/>
            <person name="Takai K."/>
            <person name="Sievert S.M."/>
            <person name="Simon J."/>
            <person name="Campbell B.J."/>
            <person name="Hanson T.E."/>
            <person name="Woyke T."/>
            <person name="Klotz M.G."/>
            <person name="Hugenholtz P."/>
        </authorList>
    </citation>
    <scope>NUCLEOTIDE SEQUENCE [LARGE SCALE GENOMIC DNA]</scope>
    <source>
        <strain evidence="5">UBA12443</strain>
    </source>
</reference>
<dbReference type="AlphaFoldDB" id="A0A2D3WHN1"/>
<dbReference type="InterPro" id="IPR036390">
    <property type="entry name" value="WH_DNA-bd_sf"/>
</dbReference>
<dbReference type="InterPro" id="IPR000835">
    <property type="entry name" value="HTH_MarR-typ"/>
</dbReference>
<protein>
    <submittedName>
        <fullName evidence="5">MarR family transcriptional regulator</fullName>
    </submittedName>
</protein>
<keyword evidence="3" id="KW-0804">Transcription</keyword>
<keyword evidence="1" id="KW-0805">Transcription regulation</keyword>
<dbReference type="SUPFAM" id="SSF46785">
    <property type="entry name" value="Winged helix' DNA-binding domain"/>
    <property type="match status" value="1"/>
</dbReference>
<evidence type="ECO:0000256" key="2">
    <source>
        <dbReference type="ARBA" id="ARBA00023125"/>
    </source>
</evidence>
<comment type="caution">
    <text evidence="5">The sequence shown here is derived from an EMBL/GenBank/DDBJ whole genome shotgun (WGS) entry which is preliminary data.</text>
</comment>
<organism evidence="5 6">
    <name type="scientific">Sulfuricurvum kujiense</name>
    <dbReference type="NCBI Taxonomy" id="148813"/>
    <lineage>
        <taxon>Bacteria</taxon>
        <taxon>Pseudomonadati</taxon>
        <taxon>Campylobacterota</taxon>
        <taxon>Epsilonproteobacteria</taxon>
        <taxon>Campylobacterales</taxon>
        <taxon>Sulfurimonadaceae</taxon>
        <taxon>Sulfuricurvum</taxon>
    </lineage>
</organism>
<dbReference type="Gene3D" id="1.10.10.10">
    <property type="entry name" value="Winged helix-like DNA-binding domain superfamily/Winged helix DNA-binding domain"/>
    <property type="match status" value="1"/>
</dbReference>
<name>A0A2D3WHN1_9BACT</name>
<evidence type="ECO:0000256" key="1">
    <source>
        <dbReference type="ARBA" id="ARBA00023015"/>
    </source>
</evidence>
<dbReference type="PANTHER" id="PTHR42756:SF1">
    <property type="entry name" value="TRANSCRIPTIONAL REPRESSOR OF EMRAB OPERON"/>
    <property type="match status" value="1"/>
</dbReference>
<feature type="domain" description="HTH marR-type" evidence="4">
    <location>
        <begin position="1"/>
        <end position="143"/>
    </location>
</feature>
<dbReference type="PROSITE" id="PS01117">
    <property type="entry name" value="HTH_MARR_1"/>
    <property type="match status" value="1"/>
</dbReference>
<dbReference type="EMBL" id="DLUI01000073">
    <property type="protein sequence ID" value="DAB38570.1"/>
    <property type="molecule type" value="Genomic_DNA"/>
</dbReference>
<gene>
    <name evidence="5" type="ORF">CFH83_05295</name>
</gene>
<dbReference type="PROSITE" id="PS50995">
    <property type="entry name" value="HTH_MARR_2"/>
    <property type="match status" value="1"/>
</dbReference>
<evidence type="ECO:0000313" key="6">
    <source>
        <dbReference type="Proteomes" id="UP000228859"/>
    </source>
</evidence>
<dbReference type="GO" id="GO:0003677">
    <property type="term" value="F:DNA binding"/>
    <property type="evidence" value="ECO:0007669"/>
    <property type="project" value="UniProtKB-KW"/>
</dbReference>
<dbReference type="RefSeq" id="WP_294895386.1">
    <property type="nucleotide sequence ID" value="NZ_DLUI01000073.1"/>
</dbReference>
<proteinExistence type="predicted"/>
<dbReference type="PANTHER" id="PTHR42756">
    <property type="entry name" value="TRANSCRIPTIONAL REGULATOR, MARR"/>
    <property type="match status" value="1"/>
</dbReference>
<evidence type="ECO:0000313" key="5">
    <source>
        <dbReference type="EMBL" id="DAB38570.1"/>
    </source>
</evidence>
<dbReference type="GO" id="GO:0003700">
    <property type="term" value="F:DNA-binding transcription factor activity"/>
    <property type="evidence" value="ECO:0007669"/>
    <property type="project" value="InterPro"/>
</dbReference>